<dbReference type="EMBL" id="JQSG02000006">
    <property type="protein sequence ID" value="OBS08204.1"/>
    <property type="molecule type" value="Genomic_DNA"/>
</dbReference>
<dbReference type="AlphaFoldDB" id="A0A1A6C0X6"/>
<evidence type="ECO:0000313" key="11">
    <source>
        <dbReference type="Proteomes" id="UP000029273"/>
    </source>
</evidence>
<comment type="function">
    <text evidence="8">Converts the free carboxyl group of a malonyl-thioester to its methyl ester by transfer of a methyl group from S-adenosyl-L-methionine (SAM). It allows to synthesize pimeloyl-ACP via the fatty acid synthetic pathway.</text>
</comment>
<dbReference type="RefSeq" id="WP_038090035.1">
    <property type="nucleotide sequence ID" value="NZ_JQSG02000006.1"/>
</dbReference>
<comment type="catalytic activity">
    <reaction evidence="1 8">
        <text>malonyl-[ACP] + S-adenosyl-L-methionine = malonyl-[ACP] methyl ester + S-adenosyl-L-homocysteine</text>
        <dbReference type="Rhea" id="RHEA:17105"/>
        <dbReference type="Rhea" id="RHEA-COMP:9623"/>
        <dbReference type="Rhea" id="RHEA-COMP:9954"/>
        <dbReference type="ChEBI" id="CHEBI:57856"/>
        <dbReference type="ChEBI" id="CHEBI:59789"/>
        <dbReference type="ChEBI" id="CHEBI:78449"/>
        <dbReference type="ChEBI" id="CHEBI:78845"/>
        <dbReference type="EC" id="2.1.1.197"/>
    </reaction>
</comment>
<dbReference type="GO" id="GO:0008757">
    <property type="term" value="F:S-adenosylmethionine-dependent methyltransferase activity"/>
    <property type="evidence" value="ECO:0007669"/>
    <property type="project" value="InterPro"/>
</dbReference>
<dbReference type="InterPro" id="IPR013216">
    <property type="entry name" value="Methyltransf_11"/>
</dbReference>
<sequence>MSEDRQHELDRRAVRAHFERAANTYDGAAVLQAEVAYRLLERLDIVRLSPRRMLDLGAGTGFVSADLLRRYPRGDVIALDMALGMLRQTGSRGRWRRRAALVAADAERLPFAAEAFDLVCSSLMLQWCQPPDRALQEMARVVAPEGMLMFATLGPDTLRELRESWARVDGGRHVSVFMDMHDIGDAMLRAGLRDPVVDVETITLTYESATALLRDLKSIGATNAATGRAPGLGGRGALAGMMQAYEGYRRADGLLPATYEVIYGHAWAGRPQSIAPQSPGEVRIPLAGLMASRRRD</sequence>
<evidence type="ECO:0000256" key="6">
    <source>
        <dbReference type="ARBA" id="ARBA00022691"/>
    </source>
</evidence>
<organism evidence="10 11">
    <name type="scientific">Acidihalobacter prosperus</name>
    <dbReference type="NCBI Taxonomy" id="160660"/>
    <lineage>
        <taxon>Bacteria</taxon>
        <taxon>Pseudomonadati</taxon>
        <taxon>Pseudomonadota</taxon>
        <taxon>Gammaproteobacteria</taxon>
        <taxon>Chromatiales</taxon>
        <taxon>Ectothiorhodospiraceae</taxon>
        <taxon>Acidihalobacter</taxon>
    </lineage>
</organism>
<dbReference type="Gene3D" id="3.40.50.150">
    <property type="entry name" value="Vaccinia Virus protein VP39"/>
    <property type="match status" value="1"/>
</dbReference>
<dbReference type="GO" id="GO:0032259">
    <property type="term" value="P:methylation"/>
    <property type="evidence" value="ECO:0007669"/>
    <property type="project" value="UniProtKB-KW"/>
</dbReference>
<dbReference type="OrthoDB" id="9760689at2"/>
<dbReference type="Proteomes" id="UP000029273">
    <property type="component" value="Unassembled WGS sequence"/>
</dbReference>
<keyword evidence="6 8" id="KW-0949">S-adenosyl-L-methionine</keyword>
<keyword evidence="11" id="KW-1185">Reference proteome</keyword>
<dbReference type="GO" id="GO:0102130">
    <property type="term" value="F:malonyl-CoA methyltransferase activity"/>
    <property type="evidence" value="ECO:0007669"/>
    <property type="project" value="UniProtKB-EC"/>
</dbReference>
<evidence type="ECO:0000256" key="5">
    <source>
        <dbReference type="ARBA" id="ARBA00022679"/>
    </source>
</evidence>
<dbReference type="PANTHER" id="PTHR13090:SF1">
    <property type="entry name" value="ARGININE-HYDROXYLASE NDUFAF5, MITOCHONDRIAL"/>
    <property type="match status" value="1"/>
</dbReference>
<dbReference type="HAMAP" id="MF_00835">
    <property type="entry name" value="BioC"/>
    <property type="match status" value="1"/>
</dbReference>
<proteinExistence type="inferred from homology"/>
<reference evidence="10 11" key="1">
    <citation type="journal article" date="2014" name="Genome Announc.">
        <title>Draft Genome Sequence of the Iron-Oxidizing, Acidophilic, and Halotolerant 'Thiobacillus prosperus' Type Strain DSM 5130.</title>
        <authorList>
            <person name="Ossandon F.J."/>
            <person name="Cardenas J.P."/>
            <person name="Corbett M."/>
            <person name="Quatrini R."/>
            <person name="Holmes D.S."/>
            <person name="Watkin E."/>
        </authorList>
    </citation>
    <scope>NUCLEOTIDE SEQUENCE [LARGE SCALE GENOMIC DNA]</scope>
    <source>
        <strain evidence="10 11">DSM 5130</strain>
    </source>
</reference>
<feature type="domain" description="Methyltransferase type 11" evidence="9">
    <location>
        <begin position="54"/>
        <end position="150"/>
    </location>
</feature>
<keyword evidence="7 8" id="KW-0093">Biotin biosynthesis</keyword>
<dbReference type="Pfam" id="PF08241">
    <property type="entry name" value="Methyltransf_11"/>
    <property type="match status" value="1"/>
</dbReference>
<evidence type="ECO:0000259" key="9">
    <source>
        <dbReference type="Pfam" id="PF08241"/>
    </source>
</evidence>
<evidence type="ECO:0000256" key="7">
    <source>
        <dbReference type="ARBA" id="ARBA00022756"/>
    </source>
</evidence>
<dbReference type="SUPFAM" id="SSF53335">
    <property type="entry name" value="S-adenosyl-L-methionine-dependent methyltransferases"/>
    <property type="match status" value="1"/>
</dbReference>
<dbReference type="UniPathway" id="UPA00078"/>
<comment type="caution">
    <text evidence="10">The sequence shown here is derived from an EMBL/GenBank/DDBJ whole genome shotgun (WGS) entry which is preliminary data.</text>
</comment>
<dbReference type="GO" id="GO:0010340">
    <property type="term" value="F:carboxyl-O-methyltransferase activity"/>
    <property type="evidence" value="ECO:0007669"/>
    <property type="project" value="UniProtKB-UniRule"/>
</dbReference>
<evidence type="ECO:0000256" key="4">
    <source>
        <dbReference type="ARBA" id="ARBA00022603"/>
    </source>
</evidence>
<evidence type="ECO:0000313" key="10">
    <source>
        <dbReference type="EMBL" id="OBS08204.1"/>
    </source>
</evidence>
<evidence type="ECO:0000256" key="3">
    <source>
        <dbReference type="ARBA" id="ARBA00012327"/>
    </source>
</evidence>
<dbReference type="PANTHER" id="PTHR13090">
    <property type="entry name" value="ARGININE-HYDROXYLASE NDUFAF5, MITOCHONDRIAL"/>
    <property type="match status" value="1"/>
</dbReference>
<dbReference type="EC" id="2.1.1.197" evidence="3 8"/>
<evidence type="ECO:0000256" key="1">
    <source>
        <dbReference type="ARBA" id="ARBA00000852"/>
    </source>
</evidence>
<keyword evidence="4 8" id="KW-0489">Methyltransferase</keyword>
<dbReference type="InterPro" id="IPR050602">
    <property type="entry name" value="Malonyl-ACP_OMT"/>
</dbReference>
<evidence type="ECO:0000256" key="2">
    <source>
        <dbReference type="ARBA" id="ARBA00004746"/>
    </source>
</evidence>
<evidence type="ECO:0000256" key="8">
    <source>
        <dbReference type="HAMAP-Rule" id="MF_00835"/>
    </source>
</evidence>
<keyword evidence="5 8" id="KW-0808">Transferase</keyword>
<accession>A0A1A6C0X6</accession>
<comment type="similarity">
    <text evidence="8">Belongs to the methyltransferase superfamily.</text>
</comment>
<gene>
    <name evidence="8" type="primary">bioC</name>
    <name evidence="10" type="ORF">Thpro_022454</name>
</gene>
<dbReference type="InterPro" id="IPR011814">
    <property type="entry name" value="BioC"/>
</dbReference>
<dbReference type="NCBIfam" id="TIGR02072">
    <property type="entry name" value="BioC"/>
    <property type="match status" value="1"/>
</dbReference>
<comment type="pathway">
    <text evidence="2 8">Cofactor biosynthesis; biotin biosynthesis.</text>
</comment>
<dbReference type="InterPro" id="IPR029063">
    <property type="entry name" value="SAM-dependent_MTases_sf"/>
</dbReference>
<protein>
    <recommendedName>
        <fullName evidence="3 8">Malonyl-[acyl-carrier protein] O-methyltransferase</fullName>
        <shortName evidence="8">Malonyl-ACP O-methyltransferase</shortName>
        <ecNumber evidence="3 8">2.1.1.197</ecNumber>
    </recommendedName>
    <alternativeName>
        <fullName evidence="8">Biotin synthesis protein BioC</fullName>
    </alternativeName>
</protein>
<dbReference type="CDD" id="cd02440">
    <property type="entry name" value="AdoMet_MTases"/>
    <property type="match status" value="1"/>
</dbReference>
<dbReference type="GO" id="GO:0009102">
    <property type="term" value="P:biotin biosynthetic process"/>
    <property type="evidence" value="ECO:0007669"/>
    <property type="project" value="UniProtKB-UniRule"/>
</dbReference>
<name>A0A1A6C0X6_9GAMM</name>